<sequence length="252" mass="28637">MTDPGTLTLPSAELQAPMDFCEVCPVWEPNRLLVSPLYKDSYFSKAGAIAESCHIFLQQNRLPHRWLEKPVFHICETGFGTGLNFLLTMDFWRRFAPSGAFLHYTSIEKHPIPKGHLAEIHKAWPSLHGLSRLLLDHYPACSPGKKHLLFPEQRMGMDLILADAAELDGWMEEEVDAWFLDGFSPGVNPQMWSRNLFQTMGKWTARGGTFATFTAAGFVRRALSEQGFSVEKIPGFRFKKDMLRGVLKRKIP</sequence>
<dbReference type="PANTHER" id="PTHR39963:SF1">
    <property type="entry name" value="MNMC-LIKE METHYLTRANSFERASE DOMAIN-CONTAINING PROTEIN"/>
    <property type="match status" value="1"/>
</dbReference>
<comment type="caution">
    <text evidence="2">The sequence shown here is derived from an EMBL/GenBank/DDBJ whole genome shotgun (WGS) entry which is preliminary data.</text>
</comment>
<evidence type="ECO:0000313" key="2">
    <source>
        <dbReference type="EMBL" id="MCW7752979.1"/>
    </source>
</evidence>
<dbReference type="Proteomes" id="UP001209681">
    <property type="component" value="Unassembled WGS sequence"/>
</dbReference>
<dbReference type="NCBIfam" id="NF033855">
    <property type="entry name" value="tRNA_MNMC2"/>
    <property type="match status" value="1"/>
</dbReference>
<evidence type="ECO:0000313" key="3">
    <source>
        <dbReference type="Proteomes" id="UP001209681"/>
    </source>
</evidence>
<proteinExistence type="predicted"/>
<name>A0ABT3N695_9BACT</name>
<dbReference type="RefSeq" id="WP_265423837.1">
    <property type="nucleotide sequence ID" value="NZ_JAPFPW010000002.1"/>
</dbReference>
<gene>
    <name evidence="2" type="primary">mnmD</name>
    <name evidence="2" type="ORF">OOT00_03155</name>
</gene>
<dbReference type="PANTHER" id="PTHR39963">
    <property type="entry name" value="SLL0983 PROTEIN"/>
    <property type="match status" value="1"/>
</dbReference>
<keyword evidence="3" id="KW-1185">Reference proteome</keyword>
<evidence type="ECO:0000259" key="1">
    <source>
        <dbReference type="Pfam" id="PF05430"/>
    </source>
</evidence>
<dbReference type="InterPro" id="IPR008471">
    <property type="entry name" value="MnmC-like_methylTransf"/>
</dbReference>
<reference evidence="2 3" key="1">
    <citation type="submission" date="2022-11" db="EMBL/GenBank/DDBJ databases">
        <title>Desulfobotulus tamanensis H1 sp. nov. - anaerobic, alkaliphilic, sulphate reducing bacterium isolated from terrestrial mud volcano.</title>
        <authorList>
            <person name="Frolova A."/>
            <person name="Merkel A.Y."/>
            <person name="Slobodkin A.I."/>
        </authorList>
    </citation>
    <scope>NUCLEOTIDE SEQUENCE [LARGE SCALE GENOMIC DNA]</scope>
    <source>
        <strain evidence="2 3">H1</strain>
    </source>
</reference>
<feature type="domain" description="MnmC-like methyltransferase" evidence="1">
    <location>
        <begin position="127"/>
        <end position="247"/>
    </location>
</feature>
<dbReference type="InterPro" id="IPR029063">
    <property type="entry name" value="SAM-dependent_MTases_sf"/>
</dbReference>
<protein>
    <submittedName>
        <fullName evidence="2">tRNA (5-methylaminomethyl-2-thiouridine)(34)-methyltransferase MnmD</fullName>
    </submittedName>
</protein>
<organism evidence="2 3">
    <name type="scientific">Desulfobotulus pelophilus</name>
    <dbReference type="NCBI Taxonomy" id="2823377"/>
    <lineage>
        <taxon>Bacteria</taxon>
        <taxon>Pseudomonadati</taxon>
        <taxon>Thermodesulfobacteriota</taxon>
        <taxon>Desulfobacteria</taxon>
        <taxon>Desulfobacterales</taxon>
        <taxon>Desulfobacteraceae</taxon>
        <taxon>Desulfobotulus</taxon>
    </lineage>
</organism>
<accession>A0ABT3N695</accession>
<dbReference type="EMBL" id="JAPFPW010000002">
    <property type="protein sequence ID" value="MCW7752979.1"/>
    <property type="molecule type" value="Genomic_DNA"/>
</dbReference>
<dbReference type="Pfam" id="PF05430">
    <property type="entry name" value="Methyltransf_30"/>
    <property type="match status" value="1"/>
</dbReference>
<dbReference type="InterPro" id="IPR047785">
    <property type="entry name" value="tRNA_MNMC2"/>
</dbReference>
<dbReference type="Gene3D" id="3.40.50.150">
    <property type="entry name" value="Vaccinia Virus protein VP39"/>
    <property type="match status" value="1"/>
</dbReference>